<dbReference type="SUPFAM" id="SSF52540">
    <property type="entry name" value="P-loop containing nucleoside triphosphate hydrolases"/>
    <property type="match status" value="1"/>
</dbReference>
<evidence type="ECO:0000259" key="2">
    <source>
        <dbReference type="Pfam" id="PF00350"/>
    </source>
</evidence>
<name>A0A6A5QC45_AMPQU</name>
<dbReference type="AlphaFoldDB" id="A0A6A5QC45"/>
<feature type="region of interest" description="Disordered" evidence="1">
    <location>
        <begin position="1"/>
        <end position="33"/>
    </location>
</feature>
<dbReference type="InterPro" id="IPR045063">
    <property type="entry name" value="Dynamin_N"/>
</dbReference>
<dbReference type="PANTHER" id="PTHR36681">
    <property type="entry name" value="NUCLEAR GTPASE, GERMINAL CENTER-ASSOCIATED, TANDEM DUPLICATE 3"/>
    <property type="match status" value="1"/>
</dbReference>
<evidence type="ECO:0000256" key="1">
    <source>
        <dbReference type="SAM" id="MobiDB-lite"/>
    </source>
</evidence>
<dbReference type="Pfam" id="PF00350">
    <property type="entry name" value="Dynamin_N"/>
    <property type="match status" value="1"/>
</dbReference>
<reference evidence="3" key="1">
    <citation type="journal article" date="2020" name="Stud. Mycol.">
        <title>101 Dothideomycetes genomes: a test case for predicting lifestyles and emergence of pathogens.</title>
        <authorList>
            <person name="Haridas S."/>
            <person name="Albert R."/>
            <person name="Binder M."/>
            <person name="Bloem J."/>
            <person name="Labutti K."/>
            <person name="Salamov A."/>
            <person name="Andreopoulos B."/>
            <person name="Baker S."/>
            <person name="Barry K."/>
            <person name="Bills G."/>
            <person name="Bluhm B."/>
            <person name="Cannon C."/>
            <person name="Castanera R."/>
            <person name="Culley D."/>
            <person name="Daum C."/>
            <person name="Ezra D."/>
            <person name="Gonzalez J."/>
            <person name="Henrissat B."/>
            <person name="Kuo A."/>
            <person name="Liang C."/>
            <person name="Lipzen A."/>
            <person name="Lutzoni F."/>
            <person name="Magnuson J."/>
            <person name="Mondo S."/>
            <person name="Nolan M."/>
            <person name="Ohm R."/>
            <person name="Pangilinan J."/>
            <person name="Park H.-J."/>
            <person name="Ramirez L."/>
            <person name="Alfaro M."/>
            <person name="Sun H."/>
            <person name="Tritt A."/>
            <person name="Yoshinaga Y."/>
            <person name="Zwiers L.-H."/>
            <person name="Turgeon B."/>
            <person name="Goodwin S."/>
            <person name="Spatafora J."/>
            <person name="Crous P."/>
            <person name="Grigoriev I."/>
        </authorList>
    </citation>
    <scope>NUCLEOTIDE SEQUENCE</scope>
    <source>
        <strain evidence="3">HMLAC05119</strain>
    </source>
</reference>
<evidence type="ECO:0000313" key="4">
    <source>
        <dbReference type="Proteomes" id="UP000800096"/>
    </source>
</evidence>
<dbReference type="Gene3D" id="3.40.50.300">
    <property type="entry name" value="P-loop containing nucleotide triphosphate hydrolases"/>
    <property type="match status" value="1"/>
</dbReference>
<sequence length="872" mass="99959">MAAHSTASNMSEVVDTGPTGTHLDPTDGTSRKRPLHISENLDASEQFPDHPWFKLNHLDLQDFNNKLCSVFKARLERYASLDESIKDLVDAAEAAKRLPNVTVTRVAVPGQQGVGKTTLINALFDRYLLAISGGSRACTAFVTIIKYKDGAADDTKTSDIIVHFYNEAEMITCIQGQANNWWENRRTLKNEDDAQEPFHAARCEDDDGDTSTDNKATTQAKESAAETAKDFFEIVFCARKYPEQKEFLHSMLYNADTSKEDFISVCLHHAKDNLAHLQSELNIQDGKSTHEDIPDSSMRTIRNMILDLWPFVKLAEIATGHMLLRYGMQVYDMPGYGDISQLREASLNKYRKQSDFEMVVAPHARFKTDIMHDRYLGRSLRRKKTEGTILVMTRSDELLKSTNFVEQISRIHEEPFISLTKRVDELGQMDVERKRKTAIRKEIYREALAAYVQYETKLIQEDLEKRNIKSFSVSAEKHMELIEADDMDTLPLMSMDACGIAALRRFLYELPASSNYRSYTDHVFKKLPRLEVLAGLVFEVHVEDKSYAAMRQDLRQKVPILKFNLESLISRQMATFISAPWVSKNLGSVYEDMRHLGEAWQQNYRWRGFEKMLREGGKPTNGRYEEHNLNDEICIKYRMHMDEWYRKMKPKTRQIALSLDSTVQDAVVGIAARIIQSSADIRLKVRAVEALVYTTGQVQAAHDTLVLELDTSLRENYLHFTSEEDIQCPVAMEMAPVYTCAQGVTQGRGVYRRSCAKVLSSILPEKDYPHRQPAIPLLENIKTQVVERQKALWKMHCTTFTTSVFASLDLFSRTSEQLLQNAAYATQEHKKARAELREVLSEFRIRLKHLQSYFDVTEEESLGKKIKRNSQV</sequence>
<dbReference type="Proteomes" id="UP000800096">
    <property type="component" value="Unassembled WGS sequence"/>
</dbReference>
<evidence type="ECO:0000313" key="3">
    <source>
        <dbReference type="EMBL" id="KAF1912969.1"/>
    </source>
</evidence>
<dbReference type="OrthoDB" id="3598281at2759"/>
<feature type="region of interest" description="Disordered" evidence="1">
    <location>
        <begin position="200"/>
        <end position="220"/>
    </location>
</feature>
<feature type="compositionally biased region" description="Polar residues" evidence="1">
    <location>
        <begin position="1"/>
        <end position="11"/>
    </location>
</feature>
<protein>
    <recommendedName>
        <fullName evidence="2">Dynamin N-terminal domain-containing protein</fullName>
    </recommendedName>
</protein>
<gene>
    <name evidence="3" type="ORF">BDU57DRAFT_597438</name>
</gene>
<accession>A0A6A5QC45</accession>
<feature type="domain" description="Dynamin N-terminal" evidence="2">
    <location>
        <begin position="106"/>
        <end position="393"/>
    </location>
</feature>
<keyword evidence="4" id="KW-1185">Reference proteome</keyword>
<feature type="compositionally biased region" description="Polar residues" evidence="1">
    <location>
        <begin position="211"/>
        <end position="220"/>
    </location>
</feature>
<organism evidence="3 4">
    <name type="scientific">Ampelomyces quisqualis</name>
    <name type="common">Powdery mildew agent</name>
    <dbReference type="NCBI Taxonomy" id="50730"/>
    <lineage>
        <taxon>Eukaryota</taxon>
        <taxon>Fungi</taxon>
        <taxon>Dikarya</taxon>
        <taxon>Ascomycota</taxon>
        <taxon>Pezizomycotina</taxon>
        <taxon>Dothideomycetes</taxon>
        <taxon>Pleosporomycetidae</taxon>
        <taxon>Pleosporales</taxon>
        <taxon>Pleosporineae</taxon>
        <taxon>Phaeosphaeriaceae</taxon>
        <taxon>Ampelomyces</taxon>
    </lineage>
</organism>
<dbReference type="EMBL" id="ML979139">
    <property type="protein sequence ID" value="KAF1912969.1"/>
    <property type="molecule type" value="Genomic_DNA"/>
</dbReference>
<dbReference type="InterPro" id="IPR027417">
    <property type="entry name" value="P-loop_NTPase"/>
</dbReference>
<proteinExistence type="predicted"/>
<dbReference type="PANTHER" id="PTHR36681:SF3">
    <property type="entry name" value="NUCLEAR GTPASE, GERMINAL CENTER-ASSOCIATED, TANDEM DUPLICATE 3"/>
    <property type="match status" value="1"/>
</dbReference>